<dbReference type="InterPro" id="IPR032675">
    <property type="entry name" value="LRR_dom_sf"/>
</dbReference>
<organism evidence="2 3">
    <name type="scientific">Marchantia polymorpha subsp. ruderalis</name>
    <dbReference type="NCBI Taxonomy" id="1480154"/>
    <lineage>
        <taxon>Eukaryota</taxon>
        <taxon>Viridiplantae</taxon>
        <taxon>Streptophyta</taxon>
        <taxon>Embryophyta</taxon>
        <taxon>Marchantiophyta</taxon>
        <taxon>Marchantiopsida</taxon>
        <taxon>Marchantiidae</taxon>
        <taxon>Marchantiales</taxon>
        <taxon>Marchantiaceae</taxon>
        <taxon>Marchantia</taxon>
    </lineage>
</organism>
<dbReference type="PANTHER" id="PTHR47679">
    <property type="entry name" value="PROTEIN TORNADO 1"/>
    <property type="match status" value="1"/>
</dbReference>
<gene>
    <name evidence="2" type="ORF">AXG93_4831s1360</name>
</gene>
<keyword evidence="3" id="KW-1185">Reference proteome</keyword>
<dbReference type="Gene3D" id="3.80.10.10">
    <property type="entry name" value="Ribonuclease Inhibitor"/>
    <property type="match status" value="1"/>
</dbReference>
<dbReference type="AlphaFoldDB" id="A0A176WAL7"/>
<dbReference type="EMBL" id="LVLJ01001470">
    <property type="protein sequence ID" value="OAE29375.1"/>
    <property type="molecule type" value="Genomic_DNA"/>
</dbReference>
<sequence>MEGAGASNVSHAAETRGMDSADEEPELPSAVQDLIRRLGEGKPTSWLPQLTGEEFRDFFPEPASLSRITARRRTWIRQVRIRVLEAIGNCNTLEYLNFSLICGGDISTLNACEWELVLKGFRSSTVIREIVVSFLEWSSDEELESLCLQIGRILNTSSVRVLKIEFTSLSSRCFLNLASGLRGNPDSKLQSLDLHSAWEDSSAVKHVADMINSATRLETLRIGYIDDMEEETVGILSRALIQSSSLKQLDLVWMDWGEALLLNALAGDDSNRSIERVRLERMDRLGDRSWELLTSNPSLKEVTLTSLEMRPEEWHQLGQVIRDKDGATIIIVEFGLQQILRDSWESIEALACAASSYVQDPTLELHLSTHSDHELMLSLNLLGRVLRGEINSLQSFRIRSINLLTSGTSQYRMESILSMNGKSGETSVLKRLALNVESKGLWKAVWKDLLWCLRENTSLTHLDLTGSEIDEEEFRDLMGLLQVNLALQEIDVQRTSWARDGKAAQIQEALKQNRGRAQYMSVFRESKLAFGDAKAGRLFLCGSPRAALGQNFQAQELGSLDKAMSRDSYTSKDGFVSESVFVQLIEEFLLKQPHEERGVDREVLENILINLDLCFKLEDTSQYFIPSFIREHASMEEQKHQRTQLESMSWETRGETSQFVGIRIQCQDGRTMSLTAAFFPSFQMFIRRKLISEMHVSKEMVTCSRHYLRLFLDGHQIYVQQGKSHKYVDVLMLCSKHKSREGALKYVMKHIVQELISFCASPKGCPGVAFVLGVIQTLSVEMLIPSHLRGAILIEELKLKFIRSIKDKLEDLPLDKIQLEKEEELFNYEHSWPLIEGYIAQVIFERARDLLWESDVEAVVNEIREKQMQRLESLQHTLIKQLEYLQQGLIKVNNDLIHTYPENENLVISSNFSDMIDSNRPSSRCLSRASTSVENPADLILLERMDQVEKNLEQKIDGVGQKVDGVDERLRSVQSILQRLEMKTGQILSLQQELQSKLSDFMSKLDRFILYSYSLQQAKTPKRPYVTNDVGLFYRMSALLHVGTTVRLHLMCESATGFHHVKDQEGLKIRLDRENCQWIRKTIEISFKVMYYAAKAGLEKTLGLGQAIPDWGDLKSDIVKLDGISDRDRRAALKGGESKELKVAWLRIQQTLAPQLQDSYSAIFKLYQVKYVSLELGGHAWVCEECMNKGISSGILTY</sequence>
<evidence type="ECO:0000313" key="2">
    <source>
        <dbReference type="EMBL" id="OAE29375.1"/>
    </source>
</evidence>
<name>A0A176WAL7_MARPO</name>
<protein>
    <submittedName>
        <fullName evidence="2">Uncharacterized protein</fullName>
    </submittedName>
</protein>
<dbReference type="SUPFAM" id="SSF52047">
    <property type="entry name" value="RNI-like"/>
    <property type="match status" value="1"/>
</dbReference>
<proteinExistence type="predicted"/>
<reference evidence="2" key="1">
    <citation type="submission" date="2016-03" db="EMBL/GenBank/DDBJ databases">
        <title>Mechanisms controlling the formation of the plant cell surface in tip-growing cells are functionally conserved among land plants.</title>
        <authorList>
            <person name="Honkanen S."/>
            <person name="Jones V.A."/>
            <person name="Morieri G."/>
            <person name="Champion C."/>
            <person name="Hetherington A.J."/>
            <person name="Kelly S."/>
            <person name="Saint-Marcoux D."/>
            <person name="Proust H."/>
            <person name="Prescott H."/>
            <person name="Dolan L."/>
        </authorList>
    </citation>
    <scope>NUCLEOTIDE SEQUENCE [LARGE SCALE GENOMIC DNA]</scope>
    <source>
        <tissue evidence="2">Whole gametophyte</tissue>
    </source>
</reference>
<accession>A0A176WAL7</accession>
<dbReference type="PANTHER" id="PTHR47679:SF1">
    <property type="entry name" value="PROTEIN TORNADO 1"/>
    <property type="match status" value="1"/>
</dbReference>
<dbReference type="Proteomes" id="UP000077202">
    <property type="component" value="Unassembled WGS sequence"/>
</dbReference>
<comment type="caution">
    <text evidence="2">The sequence shown here is derived from an EMBL/GenBank/DDBJ whole genome shotgun (WGS) entry which is preliminary data.</text>
</comment>
<evidence type="ECO:0000313" key="3">
    <source>
        <dbReference type="Proteomes" id="UP000077202"/>
    </source>
</evidence>
<evidence type="ECO:0000256" key="1">
    <source>
        <dbReference type="SAM" id="MobiDB-lite"/>
    </source>
</evidence>
<feature type="region of interest" description="Disordered" evidence="1">
    <location>
        <begin position="1"/>
        <end position="26"/>
    </location>
</feature>